<keyword evidence="1" id="KW-0812">Transmembrane</keyword>
<dbReference type="eggNOG" id="KOG4453">
    <property type="taxonomic scope" value="Eukaryota"/>
</dbReference>
<organism evidence="2 3">
    <name type="scientific">Sphaeroforma arctica JP610</name>
    <dbReference type="NCBI Taxonomy" id="667725"/>
    <lineage>
        <taxon>Eukaryota</taxon>
        <taxon>Ichthyosporea</taxon>
        <taxon>Ichthyophonida</taxon>
        <taxon>Sphaeroforma</taxon>
    </lineage>
</organism>
<reference evidence="2 3" key="1">
    <citation type="submission" date="2011-02" db="EMBL/GenBank/DDBJ databases">
        <title>The Genome Sequence of Sphaeroforma arctica JP610.</title>
        <authorList>
            <consortium name="The Broad Institute Genome Sequencing Platform"/>
            <person name="Russ C."/>
            <person name="Cuomo C."/>
            <person name="Young S.K."/>
            <person name="Zeng Q."/>
            <person name="Gargeya S."/>
            <person name="Alvarado L."/>
            <person name="Berlin A."/>
            <person name="Chapman S.B."/>
            <person name="Chen Z."/>
            <person name="Freedman E."/>
            <person name="Gellesch M."/>
            <person name="Goldberg J."/>
            <person name="Griggs A."/>
            <person name="Gujja S."/>
            <person name="Heilman E."/>
            <person name="Heiman D."/>
            <person name="Howarth C."/>
            <person name="Mehta T."/>
            <person name="Neiman D."/>
            <person name="Pearson M."/>
            <person name="Roberts A."/>
            <person name="Saif S."/>
            <person name="Shea T."/>
            <person name="Shenoy N."/>
            <person name="Sisk P."/>
            <person name="Stolte C."/>
            <person name="Sykes S."/>
            <person name="White J."/>
            <person name="Yandava C."/>
            <person name="Burger G."/>
            <person name="Gray M.W."/>
            <person name="Holland P.W.H."/>
            <person name="King N."/>
            <person name="Lang F.B.F."/>
            <person name="Roger A.J."/>
            <person name="Ruiz-Trillo I."/>
            <person name="Haas B."/>
            <person name="Nusbaum C."/>
            <person name="Birren B."/>
        </authorList>
    </citation>
    <scope>NUCLEOTIDE SEQUENCE [LARGE SCALE GENOMIC DNA]</scope>
    <source>
        <strain evidence="2 3">JP610</strain>
    </source>
</reference>
<dbReference type="GeneID" id="25910292"/>
<gene>
    <name evidence="2" type="ORF">SARC_09788</name>
</gene>
<sequence length="181" mass="20209">MVFILTVVVALSYLQVVEYLRTSGKLTSITTRKFTHIGIGALFVLCWGLYSELPEARYAAAAVPLGITLKFLLIGVGLLEDKATVETITRNNDRSEILKGPFIYGLVITICTVKRWGNATTMEWAQNLCGLGGLHNLQHDWLYTLYEPLSEPWLGTASFWLLATSSHPDHSRSICEKCRCN</sequence>
<name>A0A0L0FLY0_9EUKA</name>
<evidence type="ECO:0000256" key="1">
    <source>
        <dbReference type="SAM" id="Phobius"/>
    </source>
</evidence>
<feature type="transmembrane region" description="Helical" evidence="1">
    <location>
        <begin position="58"/>
        <end position="79"/>
    </location>
</feature>
<dbReference type="AlphaFoldDB" id="A0A0L0FLY0"/>
<feature type="transmembrane region" description="Helical" evidence="1">
    <location>
        <begin position="34"/>
        <end position="51"/>
    </location>
</feature>
<dbReference type="STRING" id="667725.A0A0L0FLY0"/>
<dbReference type="OrthoDB" id="5673at2759"/>
<evidence type="ECO:0000313" key="3">
    <source>
        <dbReference type="Proteomes" id="UP000054560"/>
    </source>
</evidence>
<accession>A0A0L0FLY0</accession>
<evidence type="ECO:0008006" key="4">
    <source>
        <dbReference type="Google" id="ProtNLM"/>
    </source>
</evidence>
<keyword evidence="1" id="KW-0472">Membrane</keyword>
<dbReference type="RefSeq" id="XP_014151662.1">
    <property type="nucleotide sequence ID" value="XM_014296187.1"/>
</dbReference>
<dbReference type="EMBL" id="KQ242641">
    <property type="protein sequence ID" value="KNC77760.1"/>
    <property type="molecule type" value="Genomic_DNA"/>
</dbReference>
<keyword evidence="3" id="KW-1185">Reference proteome</keyword>
<keyword evidence="1" id="KW-1133">Transmembrane helix</keyword>
<proteinExistence type="predicted"/>
<protein>
    <recommendedName>
        <fullName evidence="4">Dolichol kinase</fullName>
    </recommendedName>
</protein>
<evidence type="ECO:0000313" key="2">
    <source>
        <dbReference type="EMBL" id="KNC77760.1"/>
    </source>
</evidence>
<dbReference type="Proteomes" id="UP000054560">
    <property type="component" value="Unassembled WGS sequence"/>
</dbReference>